<gene>
    <name evidence="1" type="ORF">MELE44368_08905</name>
</gene>
<sequence length="50" mass="5339">MVQILQVASNRGVCTRRGHVRPVTNQAIGRWDASVDTGACGFAAVPDRNS</sequence>
<reference evidence="1 2" key="1">
    <citation type="submission" date="2013-06" db="EMBL/GenBank/DDBJ databases">
        <title>The draft sequence of the Mycobacterium elephantis genome.</title>
        <authorList>
            <person name="Pettersson F.B."/>
            <person name="Das S."/>
            <person name="Dasgupta S."/>
            <person name="Bhattacharya A."/>
            <person name="Kirsebom L.A."/>
        </authorList>
    </citation>
    <scope>NUCLEOTIDE SEQUENCE [LARGE SCALE GENOMIC DNA]</scope>
    <source>
        <strain evidence="1 2">DSM 44368</strain>
    </source>
</reference>
<dbReference type="Proteomes" id="UP000287177">
    <property type="component" value="Unassembled WGS sequence"/>
</dbReference>
<dbReference type="AlphaFoldDB" id="A0A439DLR9"/>
<proteinExistence type="predicted"/>
<name>A0A439DLR9_9MYCO</name>
<keyword evidence="2" id="KW-1185">Reference proteome</keyword>
<protein>
    <submittedName>
        <fullName evidence="1">Uncharacterized protein</fullName>
    </submittedName>
</protein>
<accession>A0A439DLR9</accession>
<comment type="caution">
    <text evidence="1">The sequence shown here is derived from an EMBL/GenBank/DDBJ whole genome shotgun (WGS) entry which is preliminary data.</text>
</comment>
<evidence type="ECO:0000313" key="2">
    <source>
        <dbReference type="Proteomes" id="UP000287177"/>
    </source>
</evidence>
<evidence type="ECO:0000313" key="1">
    <source>
        <dbReference type="EMBL" id="RWA15617.1"/>
    </source>
</evidence>
<dbReference type="EMBL" id="ATDN01000078">
    <property type="protein sequence ID" value="RWA15617.1"/>
    <property type="molecule type" value="Genomic_DNA"/>
</dbReference>
<organism evidence="1 2">
    <name type="scientific">Mycolicibacterium elephantis DSM 44368</name>
    <dbReference type="NCBI Taxonomy" id="1335622"/>
    <lineage>
        <taxon>Bacteria</taxon>
        <taxon>Bacillati</taxon>
        <taxon>Actinomycetota</taxon>
        <taxon>Actinomycetes</taxon>
        <taxon>Mycobacteriales</taxon>
        <taxon>Mycobacteriaceae</taxon>
        <taxon>Mycolicibacterium</taxon>
    </lineage>
</organism>